<reference evidence="2" key="1">
    <citation type="journal article" date="2020" name="Mol. Plant Microbe Interact.">
        <title>Genome Sequence of the Biocontrol Agent Coniothyrium minitans strain Conio (IMI 134523).</title>
        <authorList>
            <person name="Patel D."/>
            <person name="Shittu T.A."/>
            <person name="Baroncelli R."/>
            <person name="Muthumeenakshi S."/>
            <person name="Osborne T.H."/>
            <person name="Janganan T.K."/>
            <person name="Sreenivasaprasad S."/>
        </authorList>
    </citation>
    <scope>NUCLEOTIDE SEQUENCE</scope>
    <source>
        <strain evidence="2">Conio</strain>
    </source>
</reference>
<evidence type="ECO:0000313" key="2">
    <source>
        <dbReference type="EMBL" id="KAF9730143.1"/>
    </source>
</evidence>
<feature type="compositionally biased region" description="Polar residues" evidence="1">
    <location>
        <begin position="542"/>
        <end position="565"/>
    </location>
</feature>
<feature type="region of interest" description="Disordered" evidence="1">
    <location>
        <begin position="729"/>
        <end position="754"/>
    </location>
</feature>
<proteinExistence type="predicted"/>
<dbReference type="InterPro" id="IPR022198">
    <property type="entry name" value="DUF3723"/>
</dbReference>
<protein>
    <submittedName>
        <fullName evidence="2">Uncharacterized protein</fullName>
    </submittedName>
</protein>
<evidence type="ECO:0000256" key="1">
    <source>
        <dbReference type="SAM" id="MobiDB-lite"/>
    </source>
</evidence>
<dbReference type="Proteomes" id="UP000756921">
    <property type="component" value="Unassembled WGS sequence"/>
</dbReference>
<evidence type="ECO:0000313" key="3">
    <source>
        <dbReference type="Proteomes" id="UP000756921"/>
    </source>
</evidence>
<dbReference type="EMBL" id="WJXW01000015">
    <property type="protein sequence ID" value="KAF9730143.1"/>
    <property type="molecule type" value="Genomic_DNA"/>
</dbReference>
<organism evidence="2 3">
    <name type="scientific">Paraphaeosphaeria minitans</name>
    <dbReference type="NCBI Taxonomy" id="565426"/>
    <lineage>
        <taxon>Eukaryota</taxon>
        <taxon>Fungi</taxon>
        <taxon>Dikarya</taxon>
        <taxon>Ascomycota</taxon>
        <taxon>Pezizomycotina</taxon>
        <taxon>Dothideomycetes</taxon>
        <taxon>Pleosporomycetidae</taxon>
        <taxon>Pleosporales</taxon>
        <taxon>Massarineae</taxon>
        <taxon>Didymosphaeriaceae</taxon>
        <taxon>Paraphaeosphaeria</taxon>
    </lineage>
</organism>
<gene>
    <name evidence="2" type="ORF">PMIN01_12076</name>
</gene>
<comment type="caution">
    <text evidence="2">The sequence shown here is derived from an EMBL/GenBank/DDBJ whole genome shotgun (WGS) entry which is preliminary data.</text>
</comment>
<dbReference type="Pfam" id="PF12520">
    <property type="entry name" value="DUF3723"/>
    <property type="match status" value="1"/>
</dbReference>
<feature type="region of interest" description="Disordered" evidence="1">
    <location>
        <begin position="536"/>
        <end position="634"/>
    </location>
</feature>
<keyword evidence="3" id="KW-1185">Reference proteome</keyword>
<dbReference type="OrthoDB" id="3793668at2759"/>
<dbReference type="AlphaFoldDB" id="A0A9P6G7H6"/>
<accession>A0A9P6G7H6</accession>
<sequence length="870" mass="97067">MGDTRYGTDSKRFIESGIVQLSQLKQHPHPDPYFHLAPQCRKDQKQLEQRFRHEVCKPWLKENRLKAEVSRSVWEKATERGSKRLDGRLFPCLEFEANAEIYITEGIDMLHIARSPSVWGLAEIFDSLENRWWVLDFYCDDGSNSRQAALRSQHRAVSEILCAPTQRTRAQRLSYLSSLTSQLNQDAHLVSDTVGVPDAFGPLHQLRSLWTTKSFNYLTTIRKSWCIEEAVNYLQHIVSQWKDITLQWHPEVVHTLDPDSIERLQSRAPLLSRGDRGYIGHAFGRGNIFPRLTNTALRESVMKAVCRQGPILTLATFAKDLRALQSRVIPPLASLLRGMRRAQYDTLRKRIQSVFRKEFDVLFESGDRVARQVFNGLLVDNQNHDSCNLSEDGDDIATRTPASVLPSYPDIVDVDVSKRHGVALSKSQAAAVCLYGDQVLEGQFPEPPISQSFMAKHIVCIFLFGGAKEFGACPSSSISSTMSSSSMEALLVGLPFLDRDSISFCTDDYASVSEQSSSMVNESELDRGSVSWRRPHVHGQASMASSKAASVLSADTSPVTMTPSSRARKRPASIFPASAIKDRKSTQAHAFARRSRSRDPSFHRTSPSVRPKGLRSPDRTPQVRPSGFSVASSIPSMHGTVFGEAGQWYGTPEAGSPAAEQYSPSTLVTSHSSAYSPDRCSSVSNVMDLGLTRTFDAVEAYVGLLDHRNPFSSDGSTTVLDTGSEDYQYASQPPTEWPVSDQAGERTDDSLPLEHTMPRANEKDRAITRPGTARTADPLHTVLYALKHKPHVFYNATADARATERFVQRQKDLDPLCTFCYEVDGTVKYATGYQLHHAIKTYQLSIVRVISNRLGNTDRLKPSGMAMWKS</sequence>
<name>A0A9P6G7H6_9PLEO</name>